<dbReference type="InterPro" id="IPR006427">
    <property type="entry name" value="Portal_HK97"/>
</dbReference>
<dbReference type="RefSeq" id="WP_244034200.1">
    <property type="nucleotide sequence ID" value="NZ_JAAECS010000001.1"/>
</dbReference>
<accession>A0ABT0AQP2</accession>
<comment type="caution">
    <text evidence="1">The sequence shown here is derived from an EMBL/GenBank/DDBJ whole genome shotgun (WGS) entry which is preliminary data.</text>
</comment>
<proteinExistence type="predicted"/>
<organism evidence="1 2">
    <name type="scientific">Pseudolactococcus carnosus</name>
    <dbReference type="NCBI Taxonomy" id="2749961"/>
    <lineage>
        <taxon>Bacteria</taxon>
        <taxon>Bacillati</taxon>
        <taxon>Bacillota</taxon>
        <taxon>Bacilli</taxon>
        <taxon>Lactobacillales</taxon>
        <taxon>Streptococcaceae</taxon>
        <taxon>Pseudolactococcus</taxon>
    </lineage>
</organism>
<dbReference type="NCBIfam" id="TIGR01537">
    <property type="entry name" value="portal_HK97"/>
    <property type="match status" value="1"/>
</dbReference>
<sequence>MGIRDIFKRSNEPNSSNKMGYFMSEDAKSLLVGGYTRLSDSPEVLTAINTVADLVSNMTIQLMENGDKGDIRVKNDLSRLVDIKPNNYQTRKSFIFWIVKSMMLTGNAVVMPITRNGKAVELRPLADNKIQILDDLANDFNYYITYNSKIYEPNELLHFVLNPDDSKPYKGSSYRVSLSDVTHNLRQASATKRSFMSSEYMPSLVMLIDSDADLDEAEREQFEEKYLKRKDKNKPLLLPDGLVNFQTIKPLTLEDLAIHESIKVDKQTVASILGIPAFVLGVGVYSKDEWNNFINTKIMSIAQIIQQTLNKLIVEEDQYFNFNPRSLYNYSLVEQVNAITSLVKVNTLRRNEGRNWLGLAPDSEMDDLIVLENYLLQQDLSKQGKLNKDINSDIDNENEKKGDE</sequence>
<dbReference type="InterPro" id="IPR006944">
    <property type="entry name" value="Phage/GTA_portal"/>
</dbReference>
<dbReference type="Pfam" id="PF04860">
    <property type="entry name" value="Phage_portal"/>
    <property type="match status" value="1"/>
</dbReference>
<reference evidence="1 2" key="1">
    <citation type="journal article" date="2022" name="Microbiol. Res.">
        <title>Comparative genome analysis, predicted lifestyle and antimicrobial strategies of Lactococcus carnosus and Lactococcus paracarnosus isolated from meat.</title>
        <authorList>
            <person name="Werum V."/>
            <person name="Ehrmann M."/>
            <person name="Vogel R."/>
            <person name="Hilgarth M."/>
        </authorList>
    </citation>
    <scope>NUCLEOTIDE SEQUENCE [LARGE SCALE GENOMIC DNA]</scope>
    <source>
        <strain evidence="1 2">TMW22177</strain>
    </source>
</reference>
<name>A0ABT0AQP2_9LACT</name>
<evidence type="ECO:0000313" key="2">
    <source>
        <dbReference type="Proteomes" id="UP001522450"/>
    </source>
</evidence>
<gene>
    <name evidence="1" type="ORF">GYN21_02265</name>
</gene>
<keyword evidence="2" id="KW-1185">Reference proteome</keyword>
<evidence type="ECO:0000313" key="1">
    <source>
        <dbReference type="EMBL" id="MCJ1989034.1"/>
    </source>
</evidence>
<protein>
    <submittedName>
        <fullName evidence="1">Phage portal protein</fullName>
    </submittedName>
</protein>
<dbReference type="Proteomes" id="UP001522450">
    <property type="component" value="Unassembled WGS sequence"/>
</dbReference>
<dbReference type="EMBL" id="JAAECS010000001">
    <property type="protein sequence ID" value="MCJ1989034.1"/>
    <property type="molecule type" value="Genomic_DNA"/>
</dbReference>